<evidence type="ECO:0000256" key="7">
    <source>
        <dbReference type="ARBA" id="ARBA00022723"/>
    </source>
</evidence>
<evidence type="ECO:0000256" key="9">
    <source>
        <dbReference type="ARBA" id="ARBA00022840"/>
    </source>
</evidence>
<dbReference type="InterPro" id="IPR009061">
    <property type="entry name" value="DNA-bd_dom_put_sf"/>
</dbReference>
<keyword evidence="5 16" id="KW-0820">tRNA-binding</keyword>
<dbReference type="Proteomes" id="UP000217944">
    <property type="component" value="Unassembled WGS sequence"/>
</dbReference>
<evidence type="ECO:0000256" key="12">
    <source>
        <dbReference type="ARBA" id="ARBA00022917"/>
    </source>
</evidence>
<dbReference type="GO" id="GO:0000287">
    <property type="term" value="F:magnesium ion binding"/>
    <property type="evidence" value="ECO:0007669"/>
    <property type="project" value="UniProtKB-UniRule"/>
</dbReference>
<dbReference type="EC" id="6.1.1.20" evidence="15"/>
<keyword evidence="7 15" id="KW-0479">Metal-binding</keyword>
<evidence type="ECO:0000256" key="15">
    <source>
        <dbReference type="HAMAP-Rule" id="MF_00283"/>
    </source>
</evidence>
<sequence length="747" mass="85218">MIVTRKWLEEFINLDGISTDEIIKALNSIGNEVEGYKKIEIPENVVIGEVIECEKHPNADKLNVCKVNVGDETLQIVCGAKNVAAGQYVVVSKVGACLPEIKIKKAKLRGIESNGMICAAREIGLPDFHEGIMVLDNSLGELKIGEYAGNYFNDEIIELGITPNRGDCFSIYGIARELAAAFNKDIVFDEITYEEIPEGIGRVVKFDKTDIKHSSHLIKAFNGTPKSNVKIKYRLSLCEIDAKDDLDEIVKYAIHATGVLLVPSDIKGSFEEENGVDILKTSFGIYRVGIKNDINLENPSQFIIDANYIDPEYVSEIVYKNKLKTDEYFYRASRGSEPDLELGINYFIKESKLKVYSSEMDFVTEKKPLVLNVSSKEICKIIGENISENKMVEILKKLGFVVEIIGEDVFRVKVPEFRPDIKNIQDISEEILRIYGIDKIKSAPLVFEEKDRTNEVIKKLNFINELKLKAVANGFYEVIHFIFDDKERLKKYGFEILEEKLDLANPIVNELSTLRSTLLLQLLDDVKRNRANGYKVIQLFSIGSVYNKNREETTKLAFVMSGNSEFENVKNQGKPRKVEFKDLVDKLAQVIGEFKLVENENYPLVHPYQSASIIKNGIEIGVIAKLHPKVQKDFELDETVFAEIDLDRIKNNKKEAKEINKFPKVTRDLSIVIDKNTTYKEIFEIIDNLKIKELVDFYPIDIYDMQQNYSLTIRFVIQGKKTLTDNEINDIMQKILNSLEERGFRLR</sequence>
<dbReference type="Gene3D" id="2.40.50.140">
    <property type="entry name" value="Nucleic acid-binding proteins"/>
    <property type="match status" value="1"/>
</dbReference>
<feature type="domain" description="TRNA-binding" evidence="17">
    <location>
        <begin position="39"/>
        <end position="149"/>
    </location>
</feature>
<dbReference type="InterPro" id="IPR005121">
    <property type="entry name" value="Fdx_antiC-bd"/>
</dbReference>
<evidence type="ECO:0000256" key="10">
    <source>
        <dbReference type="ARBA" id="ARBA00022842"/>
    </source>
</evidence>
<dbReference type="SUPFAM" id="SSF55681">
    <property type="entry name" value="Class II aaRS and biotin synthetases"/>
    <property type="match status" value="1"/>
</dbReference>
<dbReference type="HAMAP" id="MF_00283">
    <property type="entry name" value="Phe_tRNA_synth_beta1"/>
    <property type="match status" value="1"/>
</dbReference>
<feature type="domain" description="FDX-ACB" evidence="18">
    <location>
        <begin position="660"/>
        <end position="747"/>
    </location>
</feature>
<organism evidence="20 21">
    <name type="scientific">Lebetimonas natsushimae</name>
    <dbReference type="NCBI Taxonomy" id="1936991"/>
    <lineage>
        <taxon>Bacteria</taxon>
        <taxon>Pseudomonadati</taxon>
        <taxon>Campylobacterota</taxon>
        <taxon>Epsilonproteobacteria</taxon>
        <taxon>Nautiliales</taxon>
        <taxon>Nautiliaceae</taxon>
        <taxon>Lebetimonas</taxon>
    </lineage>
</organism>
<dbReference type="SUPFAM" id="SSF54991">
    <property type="entry name" value="Anticodon-binding domain of PheRS"/>
    <property type="match status" value="1"/>
</dbReference>
<dbReference type="GO" id="GO:0004826">
    <property type="term" value="F:phenylalanine-tRNA ligase activity"/>
    <property type="evidence" value="ECO:0007669"/>
    <property type="project" value="UniProtKB-UniRule"/>
</dbReference>
<dbReference type="OrthoDB" id="9805455at2"/>
<dbReference type="SUPFAM" id="SSF46955">
    <property type="entry name" value="Putative DNA-binding domain"/>
    <property type="match status" value="1"/>
</dbReference>
<keyword evidence="9 15" id="KW-0067">ATP-binding</keyword>
<dbReference type="InterPro" id="IPR033714">
    <property type="entry name" value="tRNA_bind_bactPheRS"/>
</dbReference>
<dbReference type="SMART" id="SM00896">
    <property type="entry name" value="FDX-ACB"/>
    <property type="match status" value="1"/>
</dbReference>
<dbReference type="PANTHER" id="PTHR10947">
    <property type="entry name" value="PHENYLALANYL-TRNA SYNTHETASE BETA CHAIN AND LEUCINE-RICH REPEAT-CONTAINING PROTEIN 47"/>
    <property type="match status" value="1"/>
</dbReference>
<evidence type="ECO:0000256" key="11">
    <source>
        <dbReference type="ARBA" id="ARBA00022884"/>
    </source>
</evidence>
<evidence type="ECO:0000313" key="21">
    <source>
        <dbReference type="Proteomes" id="UP000217944"/>
    </source>
</evidence>
<dbReference type="PANTHER" id="PTHR10947:SF0">
    <property type="entry name" value="PHENYLALANINE--TRNA LIGASE BETA SUBUNIT"/>
    <property type="match status" value="1"/>
</dbReference>
<dbReference type="Pfam" id="PF03484">
    <property type="entry name" value="B5"/>
    <property type="match status" value="1"/>
</dbReference>
<keyword evidence="6 15" id="KW-0436">Ligase</keyword>
<dbReference type="InterPro" id="IPR004532">
    <property type="entry name" value="Phe-tRNA-ligase_IIc_bsu_bact"/>
</dbReference>
<evidence type="ECO:0000313" key="20">
    <source>
        <dbReference type="EMBL" id="GAX88188.1"/>
    </source>
</evidence>
<dbReference type="InterPro" id="IPR005147">
    <property type="entry name" value="tRNA_synthase_B5-dom"/>
</dbReference>
<keyword evidence="12 15" id="KW-0648">Protein biosynthesis</keyword>
<dbReference type="SMART" id="SM00874">
    <property type="entry name" value="B5"/>
    <property type="match status" value="1"/>
</dbReference>
<feature type="binding site" evidence="15">
    <location>
        <position position="420"/>
    </location>
    <ligand>
        <name>Mg(2+)</name>
        <dbReference type="ChEBI" id="CHEBI:18420"/>
        <note>shared with alpha subunit</note>
    </ligand>
</feature>
<evidence type="ECO:0000259" key="17">
    <source>
        <dbReference type="PROSITE" id="PS50886"/>
    </source>
</evidence>
<keyword evidence="10 15" id="KW-0460">Magnesium</keyword>
<comment type="caution">
    <text evidence="20">The sequence shown here is derived from an EMBL/GenBank/DDBJ whole genome shotgun (WGS) entry which is preliminary data.</text>
</comment>
<feature type="binding site" evidence="15">
    <location>
        <position position="429"/>
    </location>
    <ligand>
        <name>Mg(2+)</name>
        <dbReference type="ChEBI" id="CHEBI:18420"/>
        <note>shared with alpha subunit</note>
    </ligand>
</feature>
<dbReference type="PROSITE" id="PS50886">
    <property type="entry name" value="TRBD"/>
    <property type="match status" value="1"/>
</dbReference>
<feature type="binding site" evidence="15">
    <location>
        <position position="430"/>
    </location>
    <ligand>
        <name>Mg(2+)</name>
        <dbReference type="ChEBI" id="CHEBI:18420"/>
        <note>shared with alpha subunit</note>
    </ligand>
</feature>
<dbReference type="InterPro" id="IPR045060">
    <property type="entry name" value="Phe-tRNA-ligase_IIc_bsu"/>
</dbReference>
<comment type="subcellular location">
    <subcellularLocation>
        <location evidence="1 15">Cytoplasm</location>
    </subcellularLocation>
</comment>
<dbReference type="GO" id="GO:0000049">
    <property type="term" value="F:tRNA binding"/>
    <property type="evidence" value="ECO:0007669"/>
    <property type="project" value="UniProtKB-UniRule"/>
</dbReference>
<keyword evidence="11 16" id="KW-0694">RNA-binding</keyword>
<dbReference type="CDD" id="cd02796">
    <property type="entry name" value="tRNA_bind_bactPheRS"/>
    <property type="match status" value="1"/>
</dbReference>
<keyword evidence="21" id="KW-1185">Reference proteome</keyword>
<dbReference type="Gene3D" id="3.30.56.10">
    <property type="match status" value="2"/>
</dbReference>
<comment type="subunit">
    <text evidence="3 15">Tetramer of two alpha and two beta subunits.</text>
</comment>
<dbReference type="AlphaFoldDB" id="A0A292YFH5"/>
<reference evidence="20 21" key="1">
    <citation type="journal article" date="2017" name="Syst. Appl. Microbiol.">
        <title>Lebetimonas natsushimae sp. nov., a novel strictly anaerobic, moderately thermophilic chemoautotroph isolated from a deep-sea hydrothermal vent polychaete nest in the Mid-Okinawa Trough.</title>
        <authorList>
            <person name="Nagata R."/>
            <person name="Takaki Y."/>
            <person name="Tame A."/>
            <person name="Nunoura T."/>
            <person name="Muto H."/>
            <person name="Mino S."/>
            <person name="Sawayama S."/>
            <person name="Takai K."/>
            <person name="Nakagawa S."/>
        </authorList>
    </citation>
    <scope>NUCLEOTIDE SEQUENCE [LARGE SCALE GENOMIC DNA]</scope>
    <source>
        <strain evidence="20 21">HS1857</strain>
    </source>
</reference>
<keyword evidence="13 15" id="KW-0030">Aminoacyl-tRNA synthetase</keyword>
<evidence type="ECO:0000256" key="6">
    <source>
        <dbReference type="ARBA" id="ARBA00022598"/>
    </source>
</evidence>
<dbReference type="NCBIfam" id="NF045760">
    <property type="entry name" value="YtpR"/>
    <property type="match status" value="1"/>
</dbReference>
<dbReference type="InterPro" id="IPR045864">
    <property type="entry name" value="aa-tRNA-synth_II/BPL/LPL"/>
</dbReference>
<protein>
    <recommendedName>
        <fullName evidence="15">Phenylalanine--tRNA ligase beta subunit</fullName>
        <ecNumber evidence="15">6.1.1.20</ecNumber>
    </recommendedName>
    <alternativeName>
        <fullName evidence="15">Phenylalanyl-tRNA synthetase beta subunit</fullName>
        <shortName evidence="15">PheRS</shortName>
    </alternativeName>
</protein>
<dbReference type="Pfam" id="PF03147">
    <property type="entry name" value="FDX-ACB"/>
    <property type="match status" value="1"/>
</dbReference>
<dbReference type="RefSeq" id="WP_096260015.1">
    <property type="nucleotide sequence ID" value="NZ_BDME01000006.1"/>
</dbReference>
<dbReference type="SUPFAM" id="SSF50249">
    <property type="entry name" value="Nucleic acid-binding proteins"/>
    <property type="match status" value="1"/>
</dbReference>
<evidence type="ECO:0000256" key="8">
    <source>
        <dbReference type="ARBA" id="ARBA00022741"/>
    </source>
</evidence>
<dbReference type="FunFam" id="2.40.50.140:FF:000045">
    <property type="entry name" value="Phenylalanine--tRNA ligase beta subunit"/>
    <property type="match status" value="1"/>
</dbReference>
<evidence type="ECO:0000259" key="18">
    <source>
        <dbReference type="PROSITE" id="PS51447"/>
    </source>
</evidence>
<evidence type="ECO:0000259" key="19">
    <source>
        <dbReference type="PROSITE" id="PS51483"/>
    </source>
</evidence>
<name>A0A292YFH5_9BACT</name>
<dbReference type="Gene3D" id="3.30.930.10">
    <property type="entry name" value="Bira Bifunctional Protein, Domain 2"/>
    <property type="match status" value="1"/>
</dbReference>
<dbReference type="InterPro" id="IPR036690">
    <property type="entry name" value="Fdx_antiC-bd_sf"/>
</dbReference>
<dbReference type="InterPro" id="IPR012340">
    <property type="entry name" value="NA-bd_OB-fold"/>
</dbReference>
<dbReference type="Gene3D" id="3.30.70.380">
    <property type="entry name" value="Ferrodoxin-fold anticodon-binding domain"/>
    <property type="match status" value="1"/>
</dbReference>
<accession>A0A292YFH5</accession>
<comment type="catalytic activity">
    <reaction evidence="14 15">
        <text>tRNA(Phe) + L-phenylalanine + ATP = L-phenylalanyl-tRNA(Phe) + AMP + diphosphate + H(+)</text>
        <dbReference type="Rhea" id="RHEA:19413"/>
        <dbReference type="Rhea" id="RHEA-COMP:9668"/>
        <dbReference type="Rhea" id="RHEA-COMP:9699"/>
        <dbReference type="ChEBI" id="CHEBI:15378"/>
        <dbReference type="ChEBI" id="CHEBI:30616"/>
        <dbReference type="ChEBI" id="CHEBI:33019"/>
        <dbReference type="ChEBI" id="CHEBI:58095"/>
        <dbReference type="ChEBI" id="CHEBI:78442"/>
        <dbReference type="ChEBI" id="CHEBI:78531"/>
        <dbReference type="ChEBI" id="CHEBI:456215"/>
        <dbReference type="EC" id="6.1.1.20"/>
    </reaction>
</comment>
<dbReference type="Pfam" id="PF01588">
    <property type="entry name" value="tRNA_bind"/>
    <property type="match status" value="1"/>
</dbReference>
<evidence type="ECO:0000256" key="1">
    <source>
        <dbReference type="ARBA" id="ARBA00004496"/>
    </source>
</evidence>
<keyword evidence="4 15" id="KW-0963">Cytoplasm</keyword>
<feature type="binding site" evidence="15">
    <location>
        <position position="426"/>
    </location>
    <ligand>
        <name>Mg(2+)</name>
        <dbReference type="ChEBI" id="CHEBI:18420"/>
        <note>shared with alpha subunit</note>
    </ligand>
</feature>
<gene>
    <name evidence="15" type="primary">pheT</name>
    <name evidence="20" type="ORF">LNAT_P1483</name>
</gene>
<dbReference type="GO" id="GO:0009328">
    <property type="term" value="C:phenylalanine-tRNA ligase complex"/>
    <property type="evidence" value="ECO:0007669"/>
    <property type="project" value="TreeGrafter"/>
</dbReference>
<dbReference type="PROSITE" id="PS51447">
    <property type="entry name" value="FDX_ACB"/>
    <property type="match status" value="1"/>
</dbReference>
<dbReference type="InterPro" id="IPR002547">
    <property type="entry name" value="tRNA-bd_dom"/>
</dbReference>
<evidence type="ECO:0000256" key="16">
    <source>
        <dbReference type="PROSITE-ProRule" id="PRU00209"/>
    </source>
</evidence>
<dbReference type="PROSITE" id="PS51483">
    <property type="entry name" value="B5"/>
    <property type="match status" value="1"/>
</dbReference>
<evidence type="ECO:0000256" key="3">
    <source>
        <dbReference type="ARBA" id="ARBA00011209"/>
    </source>
</evidence>
<comment type="similarity">
    <text evidence="2 15">Belongs to the phenylalanyl-tRNA synthetase beta subunit family. Type 1 subfamily.</text>
</comment>
<dbReference type="InterPro" id="IPR041616">
    <property type="entry name" value="PheRS_beta_core"/>
</dbReference>
<evidence type="ECO:0000256" key="2">
    <source>
        <dbReference type="ARBA" id="ARBA00008653"/>
    </source>
</evidence>
<comment type="cofactor">
    <cofactor evidence="15">
        <name>Mg(2+)</name>
        <dbReference type="ChEBI" id="CHEBI:18420"/>
    </cofactor>
    <text evidence="15">Binds 2 magnesium ions per tetramer.</text>
</comment>
<dbReference type="EMBL" id="BDME01000006">
    <property type="protein sequence ID" value="GAX88188.1"/>
    <property type="molecule type" value="Genomic_DNA"/>
</dbReference>
<keyword evidence="8 15" id="KW-0547">Nucleotide-binding</keyword>
<dbReference type="Pfam" id="PF17759">
    <property type="entry name" value="tRNA_synthFbeta"/>
    <property type="match status" value="1"/>
</dbReference>
<dbReference type="GO" id="GO:0005524">
    <property type="term" value="F:ATP binding"/>
    <property type="evidence" value="ECO:0007669"/>
    <property type="project" value="UniProtKB-UniRule"/>
</dbReference>
<evidence type="ECO:0000256" key="5">
    <source>
        <dbReference type="ARBA" id="ARBA00022555"/>
    </source>
</evidence>
<feature type="domain" description="B5" evidence="19">
    <location>
        <begin position="366"/>
        <end position="442"/>
    </location>
</feature>
<evidence type="ECO:0000256" key="14">
    <source>
        <dbReference type="ARBA" id="ARBA00049255"/>
    </source>
</evidence>
<evidence type="ECO:0000256" key="4">
    <source>
        <dbReference type="ARBA" id="ARBA00022490"/>
    </source>
</evidence>
<evidence type="ECO:0000256" key="13">
    <source>
        <dbReference type="ARBA" id="ARBA00023146"/>
    </source>
</evidence>
<proteinExistence type="inferred from homology"/>
<dbReference type="GO" id="GO:0006432">
    <property type="term" value="P:phenylalanyl-tRNA aminoacylation"/>
    <property type="evidence" value="ECO:0007669"/>
    <property type="project" value="UniProtKB-UniRule"/>
</dbReference>